<dbReference type="InterPro" id="IPR025159">
    <property type="entry name" value="AbiEi_N"/>
</dbReference>
<feature type="domain" description="AbiEi antitoxin N-terminal" evidence="1">
    <location>
        <begin position="10"/>
        <end position="54"/>
    </location>
</feature>
<gene>
    <name evidence="2" type="ORF">D4739_11075</name>
</gene>
<dbReference type="Proteomes" id="UP000276542">
    <property type="component" value="Unassembled WGS sequence"/>
</dbReference>
<dbReference type="EMBL" id="QYRP01000002">
    <property type="protein sequence ID" value="RJS46703.1"/>
    <property type="molecule type" value="Genomic_DNA"/>
</dbReference>
<evidence type="ECO:0000313" key="2">
    <source>
        <dbReference type="EMBL" id="RJS46703.1"/>
    </source>
</evidence>
<protein>
    <submittedName>
        <fullName evidence="2">Transcriptional regulator</fullName>
    </submittedName>
</protein>
<reference evidence="3" key="1">
    <citation type="submission" date="2018-09" db="EMBL/GenBank/DDBJ databases">
        <authorList>
            <person name="Zhu H."/>
        </authorList>
    </citation>
    <scope>NUCLEOTIDE SEQUENCE [LARGE SCALE GENOMIC DNA]</scope>
    <source>
        <strain evidence="3">K1W22B-1</strain>
    </source>
</reference>
<dbReference type="Pfam" id="PF13338">
    <property type="entry name" value="AbiEi_4"/>
    <property type="match status" value="1"/>
</dbReference>
<keyword evidence="3" id="KW-1185">Reference proteome</keyword>
<evidence type="ECO:0000259" key="1">
    <source>
        <dbReference type="Pfam" id="PF13338"/>
    </source>
</evidence>
<sequence>MKSKDALCVLAEVTASQWGMVTSAQASMHGVTRLDLARLADSGHLTRLAHGVYMDSGTPGDQFDDLRAAWLSTDPKLMAEDRLRDRDNGVVAAGLSAARLHDIGDMWEGPHDFVAPVRRQSQRAEIRYRQRVLDPRDVTVTEGLPVMTLERTIADLVEAVGDLSLVGDALRDAWRKRNLNLGRLSELLDPLAARNGFKKDDGSALLSRLMEVAGINPTAVARRVAADSDLGTRVAAEYLNGISKNVLERLIMTPEMQKTLQSMQATIAANLQGILSPAMESMSSSLVKNPDFDELSKRISAQFTSGEALTAFSHALGKSLSDSIAFKPENSAVLREAQRAVSDA</sequence>
<accession>A0A3A5H7R7</accession>
<proteinExistence type="predicted"/>
<comment type="caution">
    <text evidence="2">The sequence shown here is derived from an EMBL/GenBank/DDBJ whole genome shotgun (WGS) entry which is preliminary data.</text>
</comment>
<dbReference type="AlphaFoldDB" id="A0A3A5H7R7"/>
<organism evidence="2 3">
    <name type="scientific">Nocardioides cavernaquae</name>
    <dbReference type="NCBI Taxonomy" id="2321396"/>
    <lineage>
        <taxon>Bacteria</taxon>
        <taxon>Bacillati</taxon>
        <taxon>Actinomycetota</taxon>
        <taxon>Actinomycetes</taxon>
        <taxon>Propionibacteriales</taxon>
        <taxon>Nocardioidaceae</taxon>
        <taxon>Nocardioides</taxon>
    </lineage>
</organism>
<evidence type="ECO:0000313" key="3">
    <source>
        <dbReference type="Proteomes" id="UP000276542"/>
    </source>
</evidence>
<name>A0A3A5H7R7_9ACTN</name>